<dbReference type="Proteomes" id="UP000552038">
    <property type="component" value="Unassembled WGS sequence"/>
</dbReference>
<evidence type="ECO:0000256" key="1">
    <source>
        <dbReference type="SAM" id="Phobius"/>
    </source>
</evidence>
<evidence type="ECO:0000313" key="2">
    <source>
        <dbReference type="EMBL" id="NOJ74177.1"/>
    </source>
</evidence>
<dbReference type="AlphaFoldDB" id="A0AAP7A7Y9"/>
<proteinExistence type="predicted"/>
<keyword evidence="1" id="KW-1133">Transmembrane helix</keyword>
<feature type="transmembrane region" description="Helical" evidence="1">
    <location>
        <begin position="48"/>
        <end position="69"/>
    </location>
</feature>
<keyword evidence="1" id="KW-0812">Transmembrane</keyword>
<dbReference type="EMBL" id="JABFOR010000092">
    <property type="protein sequence ID" value="NOJ74177.1"/>
    <property type="molecule type" value="Genomic_DNA"/>
</dbReference>
<organism evidence="2 3">
    <name type="scientific">Paenibacillus alvei</name>
    <name type="common">Bacillus alvei</name>
    <dbReference type="NCBI Taxonomy" id="44250"/>
    <lineage>
        <taxon>Bacteria</taxon>
        <taxon>Bacillati</taxon>
        <taxon>Bacillota</taxon>
        <taxon>Bacilli</taxon>
        <taxon>Bacillales</taxon>
        <taxon>Paenibacillaceae</taxon>
        <taxon>Paenibacillus</taxon>
    </lineage>
</organism>
<gene>
    <name evidence="2" type="ORF">HMI46_27135</name>
</gene>
<keyword evidence="1" id="KW-0472">Membrane</keyword>
<evidence type="ECO:0008006" key="4">
    <source>
        <dbReference type="Google" id="ProtNLM"/>
    </source>
</evidence>
<accession>A0AAP7A7Y9</accession>
<protein>
    <recommendedName>
        <fullName evidence="4">DUF4367 domain-containing protein</fullName>
    </recommendedName>
</protein>
<sequence length="214" mass="24014">MPNKYNEIMSRVTVTPDMHERIVRNIRSADLTPQEKRYLRLFDHTKRVTYVAVCCLFLLIGTLVTTHYYHQDDTVPNVKGPGPELTSHGIKEYSSLQELVAGIGFEVNGIGDIPFEVENTSYLSIGVETAQIRYSGVNNSLTFRISPGTNDNSGNYEEYGDANIIQIGNEQVTIKGNQGKYELAIWNSHGFSYSLSLKKGVSEEELLSMIKSVR</sequence>
<comment type="caution">
    <text evidence="2">The sequence shown here is derived from an EMBL/GenBank/DDBJ whole genome shotgun (WGS) entry which is preliminary data.</text>
</comment>
<reference evidence="2 3" key="1">
    <citation type="submission" date="2020-05" db="EMBL/GenBank/DDBJ databases">
        <title>Whole genome sequencing and identification of novel metabolites from Paenibacillus alvei strain JR949.</title>
        <authorList>
            <person name="Rajendhran J."/>
            <person name="Sree Pranav P."/>
            <person name="Mahalakshmi B."/>
            <person name="Karthikeyan R."/>
        </authorList>
    </citation>
    <scope>NUCLEOTIDE SEQUENCE [LARGE SCALE GENOMIC DNA]</scope>
    <source>
        <strain evidence="2 3">JR949</strain>
    </source>
</reference>
<evidence type="ECO:0000313" key="3">
    <source>
        <dbReference type="Proteomes" id="UP000552038"/>
    </source>
</evidence>
<name>A0AAP7A7Y9_PAEAL</name>
<dbReference type="RefSeq" id="WP_171420120.1">
    <property type="nucleotide sequence ID" value="NZ_JABFOR010000092.1"/>
</dbReference>